<proteinExistence type="predicted"/>
<dbReference type="Proteomes" id="UP001558613">
    <property type="component" value="Unassembled WGS sequence"/>
</dbReference>
<name>A0ABR3NFH8_9TELE</name>
<reference evidence="1 2" key="1">
    <citation type="submission" date="2023-09" db="EMBL/GenBank/DDBJ databases">
        <authorList>
            <person name="Wang M."/>
        </authorList>
    </citation>
    <scope>NUCLEOTIDE SEQUENCE [LARGE SCALE GENOMIC DNA]</scope>
    <source>
        <strain evidence="1">GT-2023</strain>
        <tissue evidence="1">Liver</tissue>
    </source>
</reference>
<organism evidence="1 2">
    <name type="scientific">Cirrhinus molitorella</name>
    <name type="common">mud carp</name>
    <dbReference type="NCBI Taxonomy" id="172907"/>
    <lineage>
        <taxon>Eukaryota</taxon>
        <taxon>Metazoa</taxon>
        <taxon>Chordata</taxon>
        <taxon>Craniata</taxon>
        <taxon>Vertebrata</taxon>
        <taxon>Euteleostomi</taxon>
        <taxon>Actinopterygii</taxon>
        <taxon>Neopterygii</taxon>
        <taxon>Teleostei</taxon>
        <taxon>Ostariophysi</taxon>
        <taxon>Cypriniformes</taxon>
        <taxon>Cyprinidae</taxon>
        <taxon>Labeoninae</taxon>
        <taxon>Labeonini</taxon>
        <taxon>Cirrhinus</taxon>
    </lineage>
</organism>
<evidence type="ECO:0000313" key="2">
    <source>
        <dbReference type="Proteomes" id="UP001558613"/>
    </source>
</evidence>
<protein>
    <submittedName>
        <fullName evidence="1">Uncharacterized protein</fullName>
    </submittedName>
</protein>
<sequence>MEHLSGGERHECGTLQMLLGRRERQTEENRQFPAGVSAARCFIRHGGLSVIILLSLADTNTCRHTLMSTIRTQEYFLDCCVWVSAKAGGESDFEERANDTLKCFKHRRVDGQMKEAQKRQISRSHGSNYVTLCKRRR</sequence>
<comment type="caution">
    <text evidence="1">The sequence shown here is derived from an EMBL/GenBank/DDBJ whole genome shotgun (WGS) entry which is preliminary data.</text>
</comment>
<accession>A0ABR3NFH8</accession>
<evidence type="ECO:0000313" key="1">
    <source>
        <dbReference type="EMBL" id="KAL1275483.1"/>
    </source>
</evidence>
<keyword evidence="2" id="KW-1185">Reference proteome</keyword>
<dbReference type="EMBL" id="JAYMGO010000004">
    <property type="protein sequence ID" value="KAL1275483.1"/>
    <property type="molecule type" value="Genomic_DNA"/>
</dbReference>
<gene>
    <name evidence="1" type="ORF">QQF64_035106</name>
</gene>